<dbReference type="Proteomes" id="UP001271640">
    <property type="component" value="Unassembled WGS sequence"/>
</dbReference>
<keyword evidence="3" id="KW-0547">Nucleotide-binding</keyword>
<evidence type="ECO:0000313" key="3">
    <source>
        <dbReference type="EMBL" id="MDX7998959.1"/>
    </source>
</evidence>
<feature type="coiled-coil region" evidence="1">
    <location>
        <begin position="482"/>
        <end position="537"/>
    </location>
</feature>
<reference evidence="4" key="1">
    <citation type="journal article" date="2024" name="Toxins">
        <title>Genome Sequence Analysis of Native Xenorhabdus Strains Isolated from Entomopathogenic Nematodes in Argentina.</title>
        <authorList>
            <person name="Palma L."/>
            <person name="Frizzo L."/>
            <person name="Kaiser S."/>
            <person name="Berry C."/>
            <person name="Caballero P."/>
            <person name="Bode H.B."/>
            <person name="Del Valle E.E."/>
        </authorList>
    </citation>
    <scope>NUCLEOTIDE SEQUENCE [LARGE SCALE GENOMIC DNA]</scope>
    <source>
        <strain evidence="4">Reich</strain>
    </source>
</reference>
<evidence type="ECO:0000256" key="2">
    <source>
        <dbReference type="SAM" id="MobiDB-lite"/>
    </source>
</evidence>
<feature type="region of interest" description="Disordered" evidence="2">
    <location>
        <begin position="668"/>
        <end position="702"/>
    </location>
</feature>
<feature type="coiled-coil region" evidence="1">
    <location>
        <begin position="287"/>
        <end position="417"/>
    </location>
</feature>
<dbReference type="RefSeq" id="WP_319925698.1">
    <property type="nucleotide sequence ID" value="NZ_VCDP01000024.1"/>
</dbReference>
<accession>A0ABU4SK49</accession>
<evidence type="ECO:0000256" key="1">
    <source>
        <dbReference type="SAM" id="Coils"/>
    </source>
</evidence>
<protein>
    <submittedName>
        <fullName evidence="3">ATP-binding protein</fullName>
    </submittedName>
</protein>
<keyword evidence="1" id="KW-0175">Coiled coil</keyword>
<name>A0ABU4SK49_9GAMM</name>
<keyword evidence="3" id="KW-0067">ATP-binding</keyword>
<gene>
    <name evidence="3" type="ORF">FE394_07055</name>
</gene>
<dbReference type="GO" id="GO:0005524">
    <property type="term" value="F:ATP binding"/>
    <property type="evidence" value="ECO:0007669"/>
    <property type="project" value="UniProtKB-KW"/>
</dbReference>
<dbReference type="InterPro" id="IPR021979">
    <property type="entry name" value="DUF3584"/>
</dbReference>
<feature type="compositionally biased region" description="Polar residues" evidence="2">
    <location>
        <begin position="687"/>
        <end position="702"/>
    </location>
</feature>
<keyword evidence="4" id="KW-1185">Reference proteome</keyword>
<comment type="caution">
    <text evidence="3">The sequence shown here is derived from an EMBL/GenBank/DDBJ whole genome shotgun (WGS) entry which is preliminary data.</text>
</comment>
<feature type="coiled-coil region" evidence="1">
    <location>
        <begin position="839"/>
        <end position="880"/>
    </location>
</feature>
<evidence type="ECO:0000313" key="4">
    <source>
        <dbReference type="Proteomes" id="UP001271640"/>
    </source>
</evidence>
<sequence length="1221" mass="143020">MSQLLRIILIHTHLPGVVEIQLDAHANICGTNGAGKTTLQRLVPVFYGEQPNRVVPRTRKKFDEYYLPYSNSYIVYEYQRESGDICQVVLTRKSDGGIDYRFVSAPYQSDFYLPYAEENVQAFSYSEWATAMRDRSDVQISPKISATSEYRSIIQNDASALREKNSDSIKLRRLSASYSLASGHHRLRHIEKLVSAVHAKEGKMDTLKAMLAAIFEEDGVTLPTTKVKNQKAREWIQQMRHSLRSDKLQQNFESLKRLGHQLNDAEAQLAALLPLIQDDEQQQKKNKADAEARVYQLRGQLQKLKEKYEEQQLNLNGRLSKTEADIKATVSQLNHFQREYDRYERLDMDQLQHDTNALPVWREDLKELADQYELMMEQHGDLERQLGQHKAKLEESYTQLSEQNRIKQQELQKQKEHTREQQVSKQTALEQLLREREQALESRLGEQLTECSSAIAVLQEQLKRSQLTDDERDEMYVAESRIEKAQLQAQQQTRQIKEERQQLTKAQQQRDQANDQLERTRIALNTTELQLQQLYRQLEPEKGSLRHFLQLHYSDWEQNLGKVLSESLLERKDLRPQLDELTDNLYGLQLELAAIDMPEFALDEAAVRHRIYTIEQQIEKKRAEKSAAEKALKEHHEQVEQIMAQFEQSERQYHLYEKDIEFARSDRDRLKSQQNDLNEQRKANVRTKLTQQKQRHNSLQQQKQTELLALRGDHNAQYMELKAGWQSELQVFDEQIIELEQQLTNKRTSINTQLDELQQAFNDTLSSRGIDPKKIESVKKRHERLKTDIRAIEKRQDELSAWTLFMQVSWKQLRPELLENETTFRQQQRELIQERNQLKENFITNQAQLDEQIQQYRNNMNKAEQLLEQLKQILVRLSVLHLNDISPIKQDTSASIVERLSRTSELLEQRSKFDTQLANQLEQFRNALGLDAEPDFLDSLDHEMRKLPDSSDKRMQLPILEGILRILRDRQQQLLEMGENIGGDLKKFFTVFSDINRRIALQSRRLSEAVADDLLLQSIGKSEVRILSAIDELGFWQPLKTFTKLYDEWRSSGKAFPSEQYLNKLADVVELLRSDEQYSIESLLRLELHLNEGGSDLVIKNDRQLLESSSHGMAYLILCKYLLAFTRLLRGQSQVAIHWPIDEIGTLAYHNVENLFTACSNNHIIIVGAFPNLESDVLMLFKHRYLLEADQDEPTKWRLKRVQPKVNRLAERLMQKEQETN</sequence>
<organism evidence="3 4">
    <name type="scientific">Xenorhabdus littoralis</name>
    <dbReference type="NCBI Taxonomy" id="2582835"/>
    <lineage>
        <taxon>Bacteria</taxon>
        <taxon>Pseudomonadati</taxon>
        <taxon>Pseudomonadota</taxon>
        <taxon>Gammaproteobacteria</taxon>
        <taxon>Enterobacterales</taxon>
        <taxon>Morganellaceae</taxon>
        <taxon>Xenorhabdus</taxon>
    </lineage>
</organism>
<proteinExistence type="predicted"/>
<dbReference type="Pfam" id="PF12128">
    <property type="entry name" value="DUF3584"/>
    <property type="match status" value="1"/>
</dbReference>
<dbReference type="EMBL" id="VCDP01000024">
    <property type="protein sequence ID" value="MDX7998959.1"/>
    <property type="molecule type" value="Genomic_DNA"/>
</dbReference>